<reference evidence="1 2" key="1">
    <citation type="submission" date="2020-04" db="EMBL/GenBank/DDBJ databases">
        <authorList>
            <person name="De Canck E."/>
        </authorList>
    </citation>
    <scope>NUCLEOTIDE SEQUENCE [LARGE SCALE GENOMIC DNA]</scope>
    <source>
        <strain evidence="1 2">LMG 1861</strain>
    </source>
</reference>
<dbReference type="AlphaFoldDB" id="A0A6S7D1A4"/>
<evidence type="ECO:0000313" key="2">
    <source>
        <dbReference type="Proteomes" id="UP000494105"/>
    </source>
</evidence>
<dbReference type="Proteomes" id="UP000494105">
    <property type="component" value="Unassembled WGS sequence"/>
</dbReference>
<organism evidence="1 2">
    <name type="scientific">Achromobacter piechaudii</name>
    <dbReference type="NCBI Taxonomy" id="72556"/>
    <lineage>
        <taxon>Bacteria</taxon>
        <taxon>Pseudomonadati</taxon>
        <taxon>Pseudomonadota</taxon>
        <taxon>Betaproteobacteria</taxon>
        <taxon>Burkholderiales</taxon>
        <taxon>Alcaligenaceae</taxon>
        <taxon>Achromobacter</taxon>
    </lineage>
</organism>
<gene>
    <name evidence="1" type="ORF">LMG1861_02304</name>
</gene>
<name>A0A6S7D1A4_9BURK</name>
<proteinExistence type="predicted"/>
<accession>A0A6S7D1A4</accession>
<dbReference type="EMBL" id="CADILD010000002">
    <property type="protein sequence ID" value="CAB3861887.1"/>
    <property type="molecule type" value="Genomic_DNA"/>
</dbReference>
<sequence length="190" mass="20234">MNARTVSPIGHARIDDVQDPYRTERLRAQARATRVAPASFARMHAALRPAEADATRHVERPGSGVAPLDTLRDQYTAHCLRNAIRAYHDQQARLDADGVAASQAVRRERTAQQARADAANDLGTIQGLLPLQAYRSAAGIAAILPPPSTPATGAAPWSVGPVTEAAKVRGSTDDAFGADARFAKRSKPGR</sequence>
<protein>
    <submittedName>
        <fullName evidence="1">Uncharacterized protein</fullName>
    </submittedName>
</protein>
<evidence type="ECO:0000313" key="1">
    <source>
        <dbReference type="EMBL" id="CAB3861887.1"/>
    </source>
</evidence>
<dbReference type="RefSeq" id="WP_175128407.1">
    <property type="nucleotide sequence ID" value="NZ_CADILD010000002.1"/>
</dbReference>